<dbReference type="GO" id="GO:0030288">
    <property type="term" value="C:outer membrane-bounded periplasmic space"/>
    <property type="evidence" value="ECO:0007669"/>
    <property type="project" value="TreeGrafter"/>
</dbReference>
<evidence type="ECO:0000256" key="1">
    <source>
        <dbReference type="ARBA" id="ARBA00004196"/>
    </source>
</evidence>
<comment type="subcellular location">
    <subcellularLocation>
        <location evidence="1">Cell envelope</location>
    </subcellularLocation>
</comment>
<organism evidence="5 6">
    <name type="scientific">Clostridium magnum DSM 2767</name>
    <dbReference type="NCBI Taxonomy" id="1121326"/>
    <lineage>
        <taxon>Bacteria</taxon>
        <taxon>Bacillati</taxon>
        <taxon>Bacillota</taxon>
        <taxon>Clostridia</taxon>
        <taxon>Eubacteriales</taxon>
        <taxon>Clostridiaceae</taxon>
        <taxon>Clostridium</taxon>
    </lineage>
</organism>
<dbReference type="STRING" id="1121326.CLMAG_57300"/>
<dbReference type="GO" id="GO:0030246">
    <property type="term" value="F:carbohydrate binding"/>
    <property type="evidence" value="ECO:0007669"/>
    <property type="project" value="TreeGrafter"/>
</dbReference>
<dbReference type="PROSITE" id="PS51257">
    <property type="entry name" value="PROKAR_LIPOPROTEIN"/>
    <property type="match status" value="1"/>
</dbReference>
<dbReference type="Pfam" id="PF13407">
    <property type="entry name" value="Peripla_BP_4"/>
    <property type="match status" value="1"/>
</dbReference>
<dbReference type="SUPFAM" id="SSF53822">
    <property type="entry name" value="Periplasmic binding protein-like I"/>
    <property type="match status" value="1"/>
</dbReference>
<sequence length="374" mass="40405">MKKLLALTLTALMCASLSACGGGSNATTSGSDSAVKAGDTASYAKALKGKKVAVVRNLAAGDHTQQFLDGCVSEGKALGFTVDTFVTDGDDARTQEVTAQCIQKGYDGLIISHAQLSYAYNMLKPDIDKGIKVVTFDSMPLKDGDAKGQLLQDITSTAQDDNALASLSLGFMMEEFDMKVLKTFMGPGIPPLDRRNVVYTKLEQEGKIKTVEVIAPSDTANVRGDMTNKTAAILPKYSKGSVDAIWGCYDELAKGVLQSLNDAKRTDIPMYTIDISNDDIQLMLKNKDVWKSTAAVDPKLIGIVDTRLLAKKFLNLETPEYFNLKANLVKTSQLSSDISMTNLITVINGWGDATSKEDSLNEPWMDEVKKINGK</sequence>
<protein>
    <recommendedName>
        <fullName evidence="4">Periplasmic binding protein domain-containing protein</fullName>
    </recommendedName>
</protein>
<dbReference type="PANTHER" id="PTHR30036:SF7">
    <property type="entry name" value="ABC TRANSPORTER PERIPLASMIC-BINDING PROTEIN YPHF"/>
    <property type="match status" value="1"/>
</dbReference>
<dbReference type="InterPro" id="IPR050555">
    <property type="entry name" value="Bact_Solute-Bind_Prot2"/>
</dbReference>
<name>A0A161YFZ2_9CLOT</name>
<evidence type="ECO:0000313" key="5">
    <source>
        <dbReference type="EMBL" id="KZL89032.1"/>
    </source>
</evidence>
<proteinExistence type="inferred from homology"/>
<accession>A0A161YFZ2</accession>
<feature type="chain" id="PRO_5038749107" description="Periplasmic binding protein domain-containing protein" evidence="3">
    <location>
        <begin position="22"/>
        <end position="374"/>
    </location>
</feature>
<dbReference type="Proteomes" id="UP000076603">
    <property type="component" value="Unassembled WGS sequence"/>
</dbReference>
<comment type="caution">
    <text evidence="5">The sequence shown here is derived from an EMBL/GenBank/DDBJ whole genome shotgun (WGS) entry which is preliminary data.</text>
</comment>
<dbReference type="OrthoDB" id="7041874at2"/>
<evidence type="ECO:0000256" key="3">
    <source>
        <dbReference type="SAM" id="SignalP"/>
    </source>
</evidence>
<keyword evidence="3" id="KW-0732">Signal</keyword>
<dbReference type="PANTHER" id="PTHR30036">
    <property type="entry name" value="D-XYLOSE-BINDING PERIPLASMIC PROTEIN"/>
    <property type="match status" value="1"/>
</dbReference>
<keyword evidence="6" id="KW-1185">Reference proteome</keyword>
<dbReference type="Gene3D" id="3.40.50.2300">
    <property type="match status" value="2"/>
</dbReference>
<dbReference type="InterPro" id="IPR028082">
    <property type="entry name" value="Peripla_BP_I"/>
</dbReference>
<dbReference type="RefSeq" id="WP_066630289.1">
    <property type="nucleotide sequence ID" value="NZ_FQXL01000020.1"/>
</dbReference>
<evidence type="ECO:0000259" key="4">
    <source>
        <dbReference type="Pfam" id="PF13407"/>
    </source>
</evidence>
<dbReference type="EMBL" id="LWAE01000012">
    <property type="protein sequence ID" value="KZL89032.1"/>
    <property type="molecule type" value="Genomic_DNA"/>
</dbReference>
<feature type="signal peptide" evidence="3">
    <location>
        <begin position="1"/>
        <end position="21"/>
    </location>
</feature>
<reference evidence="5 6" key="1">
    <citation type="submission" date="2016-04" db="EMBL/GenBank/DDBJ databases">
        <title>Genome sequence of Clostridium magnum DSM 2767.</title>
        <authorList>
            <person name="Poehlein A."/>
            <person name="Uhlig R."/>
            <person name="Fischer R."/>
            <person name="Bahl H."/>
            <person name="Daniel R."/>
        </authorList>
    </citation>
    <scope>NUCLEOTIDE SEQUENCE [LARGE SCALE GENOMIC DNA]</scope>
    <source>
        <strain evidence="5 6">DSM 2767</strain>
    </source>
</reference>
<evidence type="ECO:0000256" key="2">
    <source>
        <dbReference type="ARBA" id="ARBA00007639"/>
    </source>
</evidence>
<dbReference type="PATRIC" id="fig|1121326.3.peg.5788"/>
<evidence type="ECO:0000313" key="6">
    <source>
        <dbReference type="Proteomes" id="UP000076603"/>
    </source>
</evidence>
<dbReference type="InterPro" id="IPR025997">
    <property type="entry name" value="SBP_2_dom"/>
</dbReference>
<comment type="similarity">
    <text evidence="2">Belongs to the bacterial solute-binding protein 2 family.</text>
</comment>
<feature type="domain" description="Periplasmic binding protein" evidence="4">
    <location>
        <begin position="53"/>
        <end position="304"/>
    </location>
</feature>
<gene>
    <name evidence="5" type="ORF">CLMAG_57300</name>
</gene>
<dbReference type="CDD" id="cd06305">
    <property type="entry name" value="PBP1_methylthioribose_binding-like"/>
    <property type="match status" value="1"/>
</dbReference>
<dbReference type="AlphaFoldDB" id="A0A161YFZ2"/>